<keyword evidence="8" id="KW-1185">Reference proteome</keyword>
<reference evidence="7 8" key="1">
    <citation type="submission" date="2018-08" db="EMBL/GenBank/DDBJ databases">
        <title>A genome reference for cultivated species of the human gut microbiota.</title>
        <authorList>
            <person name="Zou Y."/>
            <person name="Xue W."/>
            <person name="Luo G."/>
        </authorList>
    </citation>
    <scope>NUCLEOTIDE SEQUENCE [LARGE SCALE GENOMIC DNA]</scope>
    <source>
        <strain evidence="7 8">AF24-29</strain>
    </source>
</reference>
<dbReference type="InterPro" id="IPR010229">
    <property type="entry name" value="Pept_M38_dipep"/>
</dbReference>
<evidence type="ECO:0000313" key="8">
    <source>
        <dbReference type="Proteomes" id="UP000284178"/>
    </source>
</evidence>
<dbReference type="InterPro" id="IPR011059">
    <property type="entry name" value="Metal-dep_hydrolase_composite"/>
</dbReference>
<feature type="modified residue" description="N6-carboxylysine" evidence="5">
    <location>
        <position position="159"/>
    </location>
</feature>
<dbReference type="GO" id="GO:0006508">
    <property type="term" value="P:proteolysis"/>
    <property type="evidence" value="ECO:0007669"/>
    <property type="project" value="UniProtKB-KW"/>
</dbReference>
<comment type="similarity">
    <text evidence="1">Belongs to the peptidase M38 family.</text>
</comment>
<evidence type="ECO:0000259" key="6">
    <source>
        <dbReference type="Pfam" id="PF01979"/>
    </source>
</evidence>
<dbReference type="PANTHER" id="PTHR11647">
    <property type="entry name" value="HYDRANTOINASE/DIHYDROPYRIMIDINASE FAMILY MEMBER"/>
    <property type="match status" value="1"/>
</dbReference>
<feature type="binding site" evidence="3">
    <location>
        <begin position="72"/>
        <end position="74"/>
    </location>
    <ligand>
        <name>substrate</name>
    </ligand>
</feature>
<evidence type="ECO:0000256" key="2">
    <source>
        <dbReference type="PIRSR" id="PIRSR001238-1"/>
    </source>
</evidence>
<dbReference type="PANTHER" id="PTHR11647:SF1">
    <property type="entry name" value="COLLAPSIN RESPONSE MEDIATOR PROTEIN"/>
    <property type="match status" value="1"/>
</dbReference>
<comment type="cofactor">
    <cofactor evidence="1 4">
        <name>Zn(2+)</name>
        <dbReference type="ChEBI" id="CHEBI:29105"/>
    </cofactor>
    <text evidence="1 4">Binds 2 Zn(2+) ions per subunit.</text>
</comment>
<dbReference type="EMBL" id="QRUP01000025">
    <property type="protein sequence ID" value="RGR68965.1"/>
    <property type="molecule type" value="Genomic_DNA"/>
</dbReference>
<feature type="binding site" evidence="4">
    <location>
        <position position="227"/>
    </location>
    <ligand>
        <name>Zn(2+)</name>
        <dbReference type="ChEBI" id="CHEBI:29105"/>
        <label>2</label>
        <note>catalytic</note>
    </ligand>
</feature>
<feature type="binding site" evidence="4">
    <location>
        <position position="198"/>
    </location>
    <ligand>
        <name>Zn(2+)</name>
        <dbReference type="ChEBI" id="CHEBI:29105"/>
        <label>2</label>
        <note>catalytic</note>
    </ligand>
</feature>
<evidence type="ECO:0000256" key="1">
    <source>
        <dbReference type="PIRNR" id="PIRNR001238"/>
    </source>
</evidence>
<dbReference type="GO" id="GO:0016810">
    <property type="term" value="F:hydrolase activity, acting on carbon-nitrogen (but not peptide) bonds"/>
    <property type="evidence" value="ECO:0007669"/>
    <property type="project" value="InterPro"/>
</dbReference>
<dbReference type="SUPFAM" id="SSF51556">
    <property type="entry name" value="Metallo-dependent hydrolases"/>
    <property type="match status" value="1"/>
</dbReference>
<comment type="caution">
    <text evidence="7">The sequence shown here is derived from an EMBL/GenBank/DDBJ whole genome shotgun (WGS) entry which is preliminary data.</text>
</comment>
<dbReference type="GO" id="GO:0008798">
    <property type="term" value="F:beta-aspartyl-peptidase activity"/>
    <property type="evidence" value="ECO:0007669"/>
    <property type="project" value="InterPro"/>
</dbReference>
<name>A0A412FLC0_9FIRM</name>
<keyword evidence="1 4" id="KW-0479">Metal-binding</keyword>
<feature type="binding site" evidence="4">
    <location>
        <position position="282"/>
    </location>
    <ligand>
        <name>Zn(2+)</name>
        <dbReference type="ChEBI" id="CHEBI:29105"/>
        <label>1</label>
        <note>catalytic</note>
    </ligand>
</feature>
<dbReference type="InterPro" id="IPR006680">
    <property type="entry name" value="Amidohydro-rel"/>
</dbReference>
<feature type="binding site" description="via carbamate group" evidence="4">
    <location>
        <position position="159"/>
    </location>
    <ligand>
        <name>Zn(2+)</name>
        <dbReference type="ChEBI" id="CHEBI:29105"/>
        <label>1</label>
        <note>catalytic</note>
    </ligand>
</feature>
<dbReference type="NCBIfam" id="TIGR01975">
    <property type="entry name" value="isoAsp_dipep"/>
    <property type="match status" value="1"/>
</dbReference>
<keyword evidence="1" id="KW-0645">Protease</keyword>
<gene>
    <name evidence="7" type="ORF">DWY25_15450</name>
</gene>
<evidence type="ECO:0000256" key="4">
    <source>
        <dbReference type="PIRSR" id="PIRSR001238-3"/>
    </source>
</evidence>
<evidence type="ECO:0000256" key="5">
    <source>
        <dbReference type="PIRSR" id="PIRSR001238-50"/>
    </source>
</evidence>
<comment type="subcellular location">
    <subcellularLocation>
        <location evidence="1">Cytoplasm</location>
    </subcellularLocation>
</comment>
<keyword evidence="1 4" id="KW-0862">Zinc</keyword>
<evidence type="ECO:0000313" key="7">
    <source>
        <dbReference type="EMBL" id="RGR68965.1"/>
    </source>
</evidence>
<dbReference type="Gene3D" id="3.20.20.140">
    <property type="entry name" value="Metal-dependent hydrolases"/>
    <property type="match status" value="1"/>
</dbReference>
<sequence>MKEKQEAFMIVLRQADVYAPQFAGRQDILIAGGEIVRMAQHLDCGEAEEIDARGKIAVPGLIDQHIHITGGGGEGSFHTKTPEVQLSSLIEGGITTAVGLLGTDGFSRSVENLVSKAKALKEEGLSVYCLTGSYSYPSVTLTGDVKKDILFIDEILGVKLALADHRSSNVTLEELIRLASDVRVAGMLSGKAGIVTLHMGDDPQGLNKVFDAIKQTAIPAKVFHPTHVTRNPVLFEQALDFLELGGWIDLTAGSRKEKSCGEEIALAKQRGLDTRRITISSDGQGSWSNYDARGNLTQIGVSSVKTLHEQFVRMVKENDFDLAEALSYVTSNPADALQLSRKGRLREGMDADIVLLDNDLAIDTVIARGQLMMKDKQLRVRGTYE</sequence>
<feature type="domain" description="Amidohydrolase-related" evidence="6">
    <location>
        <begin position="56"/>
        <end position="371"/>
    </location>
</feature>
<dbReference type="Pfam" id="PF01979">
    <property type="entry name" value="Amidohydro_1"/>
    <property type="match status" value="1"/>
</dbReference>
<dbReference type="Proteomes" id="UP000284178">
    <property type="component" value="Unassembled WGS sequence"/>
</dbReference>
<comment type="PTM">
    <text evidence="5">Carbamylation allows a single lysine to coordinate two zinc ions.</text>
</comment>
<dbReference type="EC" id="3.4.19.-" evidence="1"/>
<feature type="binding site" evidence="3">
    <location>
        <position position="286"/>
    </location>
    <ligand>
        <name>substrate</name>
    </ligand>
</feature>
<evidence type="ECO:0000256" key="3">
    <source>
        <dbReference type="PIRSR" id="PIRSR001238-2"/>
    </source>
</evidence>
<dbReference type="Gene3D" id="2.30.40.10">
    <property type="entry name" value="Urease, subunit C, domain 1"/>
    <property type="match status" value="1"/>
</dbReference>
<accession>A0A412FLC0</accession>
<feature type="binding site" evidence="4">
    <location>
        <position position="67"/>
    </location>
    <ligand>
        <name>Zn(2+)</name>
        <dbReference type="ChEBI" id="CHEBI:29105"/>
        <label>1</label>
        <note>catalytic</note>
    </ligand>
</feature>
<feature type="active site" description="Proton acceptor" evidence="2">
    <location>
        <position position="282"/>
    </location>
</feature>
<dbReference type="GO" id="GO:0046872">
    <property type="term" value="F:metal ion binding"/>
    <property type="evidence" value="ECO:0007669"/>
    <property type="project" value="UniProtKB-KW"/>
</dbReference>
<protein>
    <recommendedName>
        <fullName evidence="1">Isoaspartyl dipeptidase</fullName>
        <ecNumber evidence="1">3.4.19.-</ecNumber>
    </recommendedName>
</protein>
<feature type="binding site" evidence="3">
    <location>
        <position position="134"/>
    </location>
    <ligand>
        <name>substrate</name>
    </ligand>
</feature>
<proteinExistence type="inferred from homology"/>
<feature type="binding site" evidence="3">
    <location>
        <position position="230"/>
    </location>
    <ligand>
        <name>substrate</name>
    </ligand>
</feature>
<dbReference type="AlphaFoldDB" id="A0A412FLC0"/>
<feature type="binding site" evidence="3">
    <location>
        <position position="103"/>
    </location>
    <ligand>
        <name>substrate</name>
    </ligand>
</feature>
<dbReference type="GO" id="GO:0005737">
    <property type="term" value="C:cytoplasm"/>
    <property type="evidence" value="ECO:0007669"/>
    <property type="project" value="UniProtKB-SubCell"/>
</dbReference>
<dbReference type="InterPro" id="IPR032466">
    <property type="entry name" value="Metal_Hydrolase"/>
</dbReference>
<comment type="function">
    <text evidence="1">Catalyzes the hydrolytic cleavage of a subset of L-isoaspartyl (L-beta-aspartyl) dipeptides. Used to degrade proteins damaged by L-isoaspartyl residues formation.</text>
</comment>
<feature type="binding site" evidence="3">
    <location>
        <position position="166"/>
    </location>
    <ligand>
        <name>substrate</name>
    </ligand>
</feature>
<dbReference type="PIRSF" id="PIRSF001238">
    <property type="entry name" value="IadA"/>
    <property type="match status" value="1"/>
</dbReference>
<organism evidence="7 8">
    <name type="scientific">Holdemania filiformis</name>
    <dbReference type="NCBI Taxonomy" id="61171"/>
    <lineage>
        <taxon>Bacteria</taxon>
        <taxon>Bacillati</taxon>
        <taxon>Bacillota</taxon>
        <taxon>Erysipelotrichia</taxon>
        <taxon>Erysipelotrichales</taxon>
        <taxon>Erysipelotrichaceae</taxon>
        <taxon>Holdemania</taxon>
    </lineage>
</organism>
<comment type="PTM">
    <text evidence="1">Carboxylation allows a single lysine to coordinate two zinc ions.</text>
</comment>
<feature type="binding site" description="via carbamate group" evidence="4">
    <location>
        <position position="159"/>
    </location>
    <ligand>
        <name>Zn(2+)</name>
        <dbReference type="ChEBI" id="CHEBI:29105"/>
        <label>2</label>
        <note>catalytic</note>
    </ligand>
</feature>
<dbReference type="SUPFAM" id="SSF51338">
    <property type="entry name" value="Composite domain of metallo-dependent hydrolases"/>
    <property type="match status" value="1"/>
</dbReference>
<keyword evidence="1 7" id="KW-0378">Hydrolase</keyword>
<dbReference type="GO" id="GO:0008237">
    <property type="term" value="F:metallopeptidase activity"/>
    <property type="evidence" value="ECO:0007669"/>
    <property type="project" value="UniProtKB-KW"/>
</dbReference>
<keyword evidence="1" id="KW-0482">Metalloprotease</keyword>
<dbReference type="InterPro" id="IPR050378">
    <property type="entry name" value="Metallo-dep_Hydrolases_sf"/>
</dbReference>
<feature type="binding site" evidence="4">
    <location>
        <position position="65"/>
    </location>
    <ligand>
        <name>Zn(2+)</name>
        <dbReference type="ChEBI" id="CHEBI:29105"/>
        <label>1</label>
        <note>catalytic</note>
    </ligand>
</feature>